<comment type="subunit">
    <text evidence="1">Interacts with the CDC2 protein kinase to form a serine/threonine kinase holoenzyme complex also known as maturation promoting factor (MPF). The cyclin subunit imparts substrate specificity to the complex.</text>
</comment>
<reference evidence="6" key="1">
    <citation type="submission" date="2023-07" db="EMBL/GenBank/DDBJ databases">
        <title>draft genome sequence of fig (Ficus carica).</title>
        <authorList>
            <person name="Takahashi T."/>
            <person name="Nishimura K."/>
        </authorList>
    </citation>
    <scope>NUCLEOTIDE SEQUENCE</scope>
</reference>
<organism evidence="6 7">
    <name type="scientific">Ficus carica</name>
    <name type="common">Common fig</name>
    <dbReference type="NCBI Taxonomy" id="3494"/>
    <lineage>
        <taxon>Eukaryota</taxon>
        <taxon>Viridiplantae</taxon>
        <taxon>Streptophyta</taxon>
        <taxon>Embryophyta</taxon>
        <taxon>Tracheophyta</taxon>
        <taxon>Spermatophyta</taxon>
        <taxon>Magnoliopsida</taxon>
        <taxon>eudicotyledons</taxon>
        <taxon>Gunneridae</taxon>
        <taxon>Pentapetalae</taxon>
        <taxon>rosids</taxon>
        <taxon>fabids</taxon>
        <taxon>Rosales</taxon>
        <taxon>Moraceae</taxon>
        <taxon>Ficeae</taxon>
        <taxon>Ficus</taxon>
    </lineage>
</organism>
<keyword evidence="2" id="KW-0132">Cell division</keyword>
<keyword evidence="3" id="KW-0131">Cell cycle</keyword>
<dbReference type="PANTHER" id="PTHR10177">
    <property type="entry name" value="CYCLINS"/>
    <property type="match status" value="1"/>
</dbReference>
<dbReference type="InterPro" id="IPR036915">
    <property type="entry name" value="Cyclin-like_sf"/>
</dbReference>
<dbReference type="AlphaFoldDB" id="A0AA87ZDF5"/>
<name>A0AA87ZDF5_FICCA</name>
<dbReference type="Proteomes" id="UP001187192">
    <property type="component" value="Unassembled WGS sequence"/>
</dbReference>
<feature type="domain" description="Cyclin N-terminal" evidence="5">
    <location>
        <begin position="60"/>
        <end position="158"/>
    </location>
</feature>
<evidence type="ECO:0000256" key="1">
    <source>
        <dbReference type="ARBA" id="ARBA00011177"/>
    </source>
</evidence>
<evidence type="ECO:0000313" key="6">
    <source>
        <dbReference type="EMBL" id="GMN30500.1"/>
    </source>
</evidence>
<evidence type="ECO:0000259" key="5">
    <source>
        <dbReference type="Pfam" id="PF00134"/>
    </source>
</evidence>
<proteinExistence type="predicted"/>
<evidence type="ECO:0000256" key="2">
    <source>
        <dbReference type="ARBA" id="ARBA00022618"/>
    </source>
</evidence>
<dbReference type="GO" id="GO:0051301">
    <property type="term" value="P:cell division"/>
    <property type="evidence" value="ECO:0007669"/>
    <property type="project" value="UniProtKB-KW"/>
</dbReference>
<dbReference type="InterPro" id="IPR039361">
    <property type="entry name" value="Cyclin"/>
</dbReference>
<evidence type="ECO:0000256" key="3">
    <source>
        <dbReference type="ARBA" id="ARBA00023306"/>
    </source>
</evidence>
<sequence length="167" mass="19247">MESLLCDEVWLLSPAASPIESTEQVQNSTTLNSALDGHDHHNGECHMSIEDCEKALIISLDQEEKRYLPNPEFLECLLSNNLIVARFKSIQWFIKCRSRLNLSFEAIFYAANYLDRFLSLNQYDTEWQNWMVELLSVACLSIASKFRDSTAPTLHEISQVITTYLYC</sequence>
<protein>
    <recommendedName>
        <fullName evidence="4">B-like cyclin</fullName>
    </recommendedName>
</protein>
<dbReference type="Gene3D" id="1.10.472.10">
    <property type="entry name" value="Cyclin-like"/>
    <property type="match status" value="2"/>
</dbReference>
<dbReference type="Pfam" id="PF00134">
    <property type="entry name" value="Cyclin_N"/>
    <property type="match status" value="1"/>
</dbReference>
<dbReference type="SUPFAM" id="SSF47954">
    <property type="entry name" value="Cyclin-like"/>
    <property type="match status" value="1"/>
</dbReference>
<comment type="caution">
    <text evidence="6">The sequence shown here is derived from an EMBL/GenBank/DDBJ whole genome shotgun (WGS) entry which is preliminary data.</text>
</comment>
<gene>
    <name evidence="6" type="ORF">TIFTF001_041470</name>
</gene>
<keyword evidence="7" id="KW-1185">Reference proteome</keyword>
<dbReference type="EMBL" id="BTGU01001864">
    <property type="protein sequence ID" value="GMN30500.1"/>
    <property type="molecule type" value="Genomic_DNA"/>
</dbReference>
<evidence type="ECO:0000256" key="4">
    <source>
        <dbReference type="ARBA" id="ARBA00032263"/>
    </source>
</evidence>
<accession>A0AA87ZDF5</accession>
<evidence type="ECO:0000313" key="7">
    <source>
        <dbReference type="Proteomes" id="UP001187192"/>
    </source>
</evidence>
<dbReference type="InterPro" id="IPR006671">
    <property type="entry name" value="Cyclin_N"/>
</dbReference>